<name>A0A075U0R9_9LACO</name>
<evidence type="ECO:0000313" key="6">
    <source>
        <dbReference type="Proteomes" id="UP000029079"/>
    </source>
</evidence>
<dbReference type="OrthoDB" id="2141316at2"/>
<dbReference type="CDD" id="cd07377">
    <property type="entry name" value="WHTH_GntR"/>
    <property type="match status" value="1"/>
</dbReference>
<dbReference type="Gene3D" id="1.10.10.10">
    <property type="entry name" value="Winged helix-like DNA-binding domain superfamily/Winged helix DNA-binding domain"/>
    <property type="match status" value="1"/>
</dbReference>
<dbReference type="PATRIC" id="fig|759620.7.peg.1198"/>
<dbReference type="GO" id="GO:0003700">
    <property type="term" value="F:DNA-binding transcription factor activity"/>
    <property type="evidence" value="ECO:0007669"/>
    <property type="project" value="InterPro"/>
</dbReference>
<dbReference type="RefSeq" id="WP_009765118.1">
    <property type="nucleotide sequence ID" value="NZ_CP009223.1"/>
</dbReference>
<dbReference type="PROSITE" id="PS50949">
    <property type="entry name" value="HTH_GNTR"/>
    <property type="match status" value="1"/>
</dbReference>
<dbReference type="InterPro" id="IPR000524">
    <property type="entry name" value="Tscrpt_reg_HTH_GntR"/>
</dbReference>
<dbReference type="Gene3D" id="3.40.1410.10">
    <property type="entry name" value="Chorismate lyase-like"/>
    <property type="match status" value="1"/>
</dbReference>
<evidence type="ECO:0000256" key="3">
    <source>
        <dbReference type="ARBA" id="ARBA00023163"/>
    </source>
</evidence>
<dbReference type="KEGG" id="wce:WS08_1173"/>
<dbReference type="AlphaFoldDB" id="A0A075U0R9"/>
<dbReference type="PRINTS" id="PR00035">
    <property type="entry name" value="HTHGNTR"/>
</dbReference>
<keyword evidence="3" id="KW-0804">Transcription</keyword>
<dbReference type="InterPro" id="IPR028978">
    <property type="entry name" value="Chorismate_lyase_/UTRA_dom_sf"/>
</dbReference>
<dbReference type="Pfam" id="PF00392">
    <property type="entry name" value="GntR"/>
    <property type="match status" value="1"/>
</dbReference>
<dbReference type="KEGG" id="wct:WS74_1242"/>
<protein>
    <submittedName>
        <fullName evidence="5">GntR family transcriptional regulator</fullName>
    </submittedName>
</protein>
<gene>
    <name evidence="5" type="ORF">WS74_1242</name>
</gene>
<dbReference type="InterPro" id="IPR036390">
    <property type="entry name" value="WH_DNA-bd_sf"/>
</dbReference>
<dbReference type="EMBL" id="CP009223">
    <property type="protein sequence ID" value="AIM63491.1"/>
    <property type="molecule type" value="Genomic_DNA"/>
</dbReference>
<organism evidence="5 6">
    <name type="scientific">Weissella ceti</name>
    <dbReference type="NCBI Taxonomy" id="759620"/>
    <lineage>
        <taxon>Bacteria</taxon>
        <taxon>Bacillati</taxon>
        <taxon>Bacillota</taxon>
        <taxon>Bacilli</taxon>
        <taxon>Lactobacillales</taxon>
        <taxon>Lactobacillaceae</taxon>
        <taxon>Weissella</taxon>
    </lineage>
</organism>
<dbReference type="KEGG" id="wci:WS105_1236"/>
<dbReference type="InterPro" id="IPR011663">
    <property type="entry name" value="UTRA"/>
</dbReference>
<reference evidence="6" key="2">
    <citation type="submission" date="2014-08" db="EMBL/GenBank/DDBJ databases">
        <title>Complete genome of Weissella ceti strain WS74 isolated from diseased rainbow trout in Brazil.</title>
        <authorList>
            <person name="Figueiredo H.C.P."/>
            <person name="Leal C.A.G."/>
            <person name="Pereira F.L."/>
            <person name="Soares S.C."/>
            <person name="Dorella F.A."/>
            <person name="Carvalho A.F."/>
            <person name="Azevedo V.A.C."/>
        </authorList>
    </citation>
    <scope>NUCLEOTIDE SEQUENCE [LARGE SCALE GENOMIC DNA]</scope>
    <source>
        <strain evidence="6">WS74</strain>
    </source>
</reference>
<dbReference type="Pfam" id="PF07702">
    <property type="entry name" value="UTRA"/>
    <property type="match status" value="1"/>
</dbReference>
<evidence type="ECO:0000313" key="5">
    <source>
        <dbReference type="EMBL" id="AIM63491.1"/>
    </source>
</evidence>
<dbReference type="GO" id="GO:0003677">
    <property type="term" value="F:DNA binding"/>
    <property type="evidence" value="ECO:0007669"/>
    <property type="project" value="UniProtKB-KW"/>
</dbReference>
<dbReference type="InterPro" id="IPR036388">
    <property type="entry name" value="WH-like_DNA-bd_sf"/>
</dbReference>
<keyword evidence="6" id="KW-1185">Reference proteome</keyword>
<evidence type="ECO:0000256" key="2">
    <source>
        <dbReference type="ARBA" id="ARBA00023125"/>
    </source>
</evidence>
<dbReference type="PANTHER" id="PTHR44846:SF4">
    <property type="entry name" value="HTH GNTR-TYPE DOMAIN-CONTAINING PROTEIN"/>
    <property type="match status" value="1"/>
</dbReference>
<sequence length="243" mass="27463">METEVIYMRVVADLKKRIHAQEFPTLKLPDERSLAVAYDVSRSSIKRALNVLAQQGIIFKKRGSGTFVNPLYLKKQPMFQSAGQNLGVSDAYRHNGEAPAIKVLEFETMTADDEICQDLFLEKGERVYRMKRLRVLQGTAFMIEHAIIPVKLLPDLTADDVKHSLFQYTQNATKKSVTKSFLTVTAEPSDAADQELLALKPVEPVGVMAGIYFLDDGTPFEMAQMRVHYKYMEFNSFDSLDGD</sequence>
<dbReference type="SUPFAM" id="SSF64288">
    <property type="entry name" value="Chorismate lyase-like"/>
    <property type="match status" value="1"/>
</dbReference>
<evidence type="ECO:0000256" key="1">
    <source>
        <dbReference type="ARBA" id="ARBA00023015"/>
    </source>
</evidence>
<dbReference type="SMART" id="SM00866">
    <property type="entry name" value="UTRA"/>
    <property type="match status" value="1"/>
</dbReference>
<evidence type="ECO:0000259" key="4">
    <source>
        <dbReference type="PROSITE" id="PS50949"/>
    </source>
</evidence>
<feature type="domain" description="HTH gntR-type" evidence="4">
    <location>
        <begin position="4"/>
        <end position="71"/>
    </location>
</feature>
<dbReference type="InterPro" id="IPR050679">
    <property type="entry name" value="Bact_HTH_transcr_reg"/>
</dbReference>
<dbReference type="Proteomes" id="UP000029079">
    <property type="component" value="Chromosome"/>
</dbReference>
<keyword evidence="2" id="KW-0238">DNA-binding</keyword>
<keyword evidence="1" id="KW-0805">Transcription regulation</keyword>
<accession>A0A075U0R9</accession>
<dbReference type="SUPFAM" id="SSF46785">
    <property type="entry name" value="Winged helix' DNA-binding domain"/>
    <property type="match status" value="1"/>
</dbReference>
<dbReference type="PANTHER" id="PTHR44846">
    <property type="entry name" value="MANNOSYL-D-GLYCERATE TRANSPORT/METABOLISM SYSTEM REPRESSOR MNGR-RELATED"/>
    <property type="match status" value="1"/>
</dbReference>
<dbReference type="SMART" id="SM00345">
    <property type="entry name" value="HTH_GNTR"/>
    <property type="match status" value="1"/>
</dbReference>
<reference evidence="5 6" key="1">
    <citation type="journal article" date="2014" name="Genome Announc.">
        <title>Complete Genome Sequences of Fish Pathogenic Weissella ceti Strains WS74 and WS105.</title>
        <authorList>
            <person name="Figueiredo H.C."/>
            <person name="Leal C.A."/>
            <person name="Dorella F.A."/>
            <person name="Carvalho A.F."/>
            <person name="Soares S.C."/>
            <person name="Pereira F.L."/>
            <person name="Azevedo V.A."/>
        </authorList>
    </citation>
    <scope>NUCLEOTIDE SEQUENCE [LARGE SCALE GENOMIC DNA]</scope>
    <source>
        <strain evidence="5 6">WS74</strain>
    </source>
</reference>
<proteinExistence type="predicted"/>
<dbReference type="GO" id="GO:0045892">
    <property type="term" value="P:negative regulation of DNA-templated transcription"/>
    <property type="evidence" value="ECO:0007669"/>
    <property type="project" value="TreeGrafter"/>
</dbReference>
<dbReference type="STRING" id="759620.WS105_1236"/>